<dbReference type="InterPro" id="IPR036915">
    <property type="entry name" value="Cyclin-like_sf"/>
</dbReference>
<gene>
    <name evidence="5" type="ORF">TRIADDRAFT_54402</name>
</gene>
<dbReference type="PANTHER" id="PTHR15615:SF108">
    <property type="entry name" value="PROTEIN CNPPD1"/>
    <property type="match status" value="1"/>
</dbReference>
<dbReference type="KEGG" id="tad:TRIADDRAFT_54402"/>
<dbReference type="InParanoid" id="B3RRX7"/>
<dbReference type="PANTHER" id="PTHR15615">
    <property type="match status" value="1"/>
</dbReference>
<evidence type="ECO:0000256" key="1">
    <source>
        <dbReference type="ARBA" id="ARBA00038508"/>
    </source>
</evidence>
<dbReference type="SUPFAM" id="SSF47954">
    <property type="entry name" value="Cyclin-like"/>
    <property type="match status" value="1"/>
</dbReference>
<keyword evidence="3" id="KW-1133">Transmembrane helix</keyword>
<dbReference type="GeneID" id="6751637"/>
<proteinExistence type="inferred from homology"/>
<dbReference type="Gene3D" id="1.10.472.10">
    <property type="entry name" value="Cyclin-like"/>
    <property type="match status" value="1"/>
</dbReference>
<dbReference type="eggNOG" id="KOG1674">
    <property type="taxonomic scope" value="Eukaryota"/>
</dbReference>
<name>B3RRX7_TRIAD</name>
<dbReference type="OrthoDB" id="244495at2759"/>
<evidence type="ECO:0000313" key="6">
    <source>
        <dbReference type="Proteomes" id="UP000009022"/>
    </source>
</evidence>
<reference evidence="5 6" key="1">
    <citation type="journal article" date="2008" name="Nature">
        <title>The Trichoplax genome and the nature of placozoans.</title>
        <authorList>
            <person name="Srivastava M."/>
            <person name="Begovic E."/>
            <person name="Chapman J."/>
            <person name="Putnam N.H."/>
            <person name="Hellsten U."/>
            <person name="Kawashima T."/>
            <person name="Kuo A."/>
            <person name="Mitros T."/>
            <person name="Salamov A."/>
            <person name="Carpenter M.L."/>
            <person name="Signorovitch A.Y."/>
            <person name="Moreno M.A."/>
            <person name="Kamm K."/>
            <person name="Grimwood J."/>
            <person name="Schmutz J."/>
            <person name="Shapiro H."/>
            <person name="Grigoriev I.V."/>
            <person name="Buss L.W."/>
            <person name="Schierwater B."/>
            <person name="Dellaporta S.L."/>
            <person name="Rokhsar D.S."/>
        </authorList>
    </citation>
    <scope>NUCLEOTIDE SEQUENCE [LARGE SCALE GENOMIC DNA]</scope>
    <source>
        <strain evidence="5 6">Grell-BS-1999</strain>
    </source>
</reference>
<dbReference type="RefSeq" id="XP_002110945.1">
    <property type="nucleotide sequence ID" value="XM_002110909.1"/>
</dbReference>
<dbReference type="PhylomeDB" id="B3RRX7"/>
<dbReference type="Pfam" id="PF00134">
    <property type="entry name" value="Cyclin_N"/>
    <property type="match status" value="1"/>
</dbReference>
<evidence type="ECO:0000259" key="4">
    <source>
        <dbReference type="Pfam" id="PF00134"/>
    </source>
</evidence>
<accession>B3RRX7</accession>
<organism evidence="5 6">
    <name type="scientific">Trichoplax adhaerens</name>
    <name type="common">Trichoplax reptans</name>
    <dbReference type="NCBI Taxonomy" id="10228"/>
    <lineage>
        <taxon>Eukaryota</taxon>
        <taxon>Metazoa</taxon>
        <taxon>Placozoa</taxon>
        <taxon>Uniplacotomia</taxon>
        <taxon>Trichoplacea</taxon>
        <taxon>Trichoplacidae</taxon>
        <taxon>Trichoplax</taxon>
    </lineage>
</organism>
<dbReference type="CDD" id="cd20557">
    <property type="entry name" value="CYCLIN_ScPCL1-like"/>
    <property type="match status" value="1"/>
</dbReference>
<keyword evidence="3" id="KW-0472">Membrane</keyword>
<dbReference type="CTD" id="6751637"/>
<dbReference type="AlphaFoldDB" id="B3RRX7"/>
<dbReference type="HOGENOM" id="CLU_767986_0_0_1"/>
<dbReference type="InterPro" id="IPR013922">
    <property type="entry name" value="Cyclin_PHO80-like"/>
</dbReference>
<evidence type="ECO:0000256" key="3">
    <source>
        <dbReference type="SAM" id="Phobius"/>
    </source>
</evidence>
<evidence type="ECO:0000256" key="2">
    <source>
        <dbReference type="ARBA" id="ARBA00040808"/>
    </source>
</evidence>
<feature type="transmembrane region" description="Helical" evidence="3">
    <location>
        <begin position="220"/>
        <end position="246"/>
    </location>
</feature>
<dbReference type="InterPro" id="IPR006671">
    <property type="entry name" value="Cyclin_N"/>
</dbReference>
<keyword evidence="6" id="KW-1185">Reference proteome</keyword>
<dbReference type="EMBL" id="DS985243">
    <property type="protein sequence ID" value="EDV26949.1"/>
    <property type="molecule type" value="Genomic_DNA"/>
</dbReference>
<keyword evidence="3" id="KW-0812">Transmembrane</keyword>
<protein>
    <recommendedName>
        <fullName evidence="2">Protein CNPPD1</fullName>
    </recommendedName>
</protein>
<dbReference type="STRING" id="10228.B3RRX7"/>
<dbReference type="GO" id="GO:0005634">
    <property type="term" value="C:nucleus"/>
    <property type="evidence" value="ECO:0000318"/>
    <property type="project" value="GO_Central"/>
</dbReference>
<dbReference type="Proteomes" id="UP000009022">
    <property type="component" value="Unassembled WGS sequence"/>
</dbReference>
<feature type="domain" description="Cyclin N-terminal" evidence="4">
    <location>
        <begin position="74"/>
        <end position="168"/>
    </location>
</feature>
<dbReference type="GO" id="GO:0000307">
    <property type="term" value="C:cyclin-dependent protein kinase holoenzyme complex"/>
    <property type="evidence" value="ECO:0000318"/>
    <property type="project" value="GO_Central"/>
</dbReference>
<dbReference type="GO" id="GO:0019901">
    <property type="term" value="F:protein kinase binding"/>
    <property type="evidence" value="ECO:0007669"/>
    <property type="project" value="InterPro"/>
</dbReference>
<evidence type="ECO:0000313" key="5">
    <source>
        <dbReference type="EMBL" id="EDV26949.1"/>
    </source>
</evidence>
<dbReference type="OMA" id="GEENEIW"/>
<sequence>MENSCSENDDTRKGDNKLAKNYKQYMEMNSNNFRKILFSKEHHKELFKWLPITSLAAQIYKKASGSYDDQFNEEFISKLDSQLNITPCALVLAILYIERLMQTDRECSKHLLPSELFVISMLIATKYLIDEGEENEIWNDEWAKAANFEIDRVVQLERIFLNRIKWNLFISPATFHKYTARLEARMIVKEFEDRNWLTYAEMKTLLDLSSKHTLSTIGQIIKIVAVSITSYLACFIIVVGSLFLIYTYQNNHLPYVCGGNNLLSQSDVNGIYFRHGTGAAYNHLKHYDVESGKIHAESLRNFGTAFYNSAQITNNQLMNNNCRKEARWNHNVWYIAKQSLNGEMMNVGMKSYSIPLLHVMS</sequence>
<dbReference type="GO" id="GO:0016538">
    <property type="term" value="F:cyclin-dependent protein serine/threonine kinase regulator activity"/>
    <property type="evidence" value="ECO:0000318"/>
    <property type="project" value="GO_Central"/>
</dbReference>
<comment type="similarity">
    <text evidence="1">Belongs to the CNPPD1 family.</text>
</comment>